<reference evidence="1" key="2">
    <citation type="submission" date="2021-08" db="EMBL/GenBank/DDBJ databases">
        <authorList>
            <person name="Gostincar C."/>
            <person name="Sun X."/>
            <person name="Song Z."/>
            <person name="Gunde-Cimerman N."/>
        </authorList>
    </citation>
    <scope>NUCLEOTIDE SEQUENCE</scope>
    <source>
        <strain evidence="1">EXF-8016</strain>
    </source>
</reference>
<reference evidence="1" key="1">
    <citation type="journal article" date="2021" name="J Fungi (Basel)">
        <title>Virulence traits and population genomics of the black yeast Aureobasidium melanogenum.</title>
        <authorList>
            <person name="Cernosa A."/>
            <person name="Sun X."/>
            <person name="Gostincar C."/>
            <person name="Fang C."/>
            <person name="Gunde-Cimerman N."/>
            <person name="Song Z."/>
        </authorList>
    </citation>
    <scope>NUCLEOTIDE SEQUENCE</scope>
    <source>
        <strain evidence="1">EXF-8016</strain>
    </source>
</reference>
<name>A0A9P8GS44_AURME</name>
<accession>A0A9P8GS44</accession>
<feature type="non-terminal residue" evidence="1">
    <location>
        <position position="213"/>
    </location>
</feature>
<evidence type="ECO:0000313" key="1">
    <source>
        <dbReference type="EMBL" id="KAH0238019.1"/>
    </source>
</evidence>
<proteinExistence type="predicted"/>
<sequence>MICGDPVGNLVGFLGSFLSEASLFASLSIITPPRVLKTVTILQLTPSPSRDISVCFFEHHNTESALCKYTDLKLAPDIYAPQTKHYESSPLKSPYPTRKQQKKSTDTTTPVCFVRCNDLGSFLVNLFPVQVIGEVEDMRDLIPVLFLAHIFDHVLGLTTGVLAFQRANLALVGLVPGLCVKILVHLEELFETRFGPLALGHAFLVVLLQLIVH</sequence>
<gene>
    <name evidence="1" type="ORF">KCV03_g326</name>
</gene>
<organism evidence="1 2">
    <name type="scientific">Aureobasidium melanogenum</name>
    <name type="common">Aureobasidium pullulans var. melanogenum</name>
    <dbReference type="NCBI Taxonomy" id="46634"/>
    <lineage>
        <taxon>Eukaryota</taxon>
        <taxon>Fungi</taxon>
        <taxon>Dikarya</taxon>
        <taxon>Ascomycota</taxon>
        <taxon>Pezizomycotina</taxon>
        <taxon>Dothideomycetes</taxon>
        <taxon>Dothideomycetidae</taxon>
        <taxon>Dothideales</taxon>
        <taxon>Saccotheciaceae</taxon>
        <taxon>Aureobasidium</taxon>
    </lineage>
</organism>
<dbReference type="AlphaFoldDB" id="A0A9P8GS44"/>
<comment type="caution">
    <text evidence="1">The sequence shown here is derived from an EMBL/GenBank/DDBJ whole genome shotgun (WGS) entry which is preliminary data.</text>
</comment>
<dbReference type="Proteomes" id="UP000767238">
    <property type="component" value="Unassembled WGS sequence"/>
</dbReference>
<protein>
    <submittedName>
        <fullName evidence="1">Uncharacterized protein</fullName>
    </submittedName>
</protein>
<evidence type="ECO:0000313" key="2">
    <source>
        <dbReference type="Proteomes" id="UP000767238"/>
    </source>
</evidence>
<dbReference type="EMBL" id="JAHFYH010000001">
    <property type="protein sequence ID" value="KAH0238019.1"/>
    <property type="molecule type" value="Genomic_DNA"/>
</dbReference>